<feature type="transmembrane region" description="Helical" evidence="5">
    <location>
        <begin position="95"/>
        <end position="119"/>
    </location>
</feature>
<evidence type="ECO:0000313" key="8">
    <source>
        <dbReference type="RefSeq" id="XP_013783114.1"/>
    </source>
</evidence>
<dbReference type="PANTHER" id="PTHR22950:SF652">
    <property type="entry name" value="TRANSMEMBRANE AMINO ACID TRANSPORTER FAMILY PROTEIN"/>
    <property type="match status" value="1"/>
</dbReference>
<evidence type="ECO:0000256" key="2">
    <source>
        <dbReference type="ARBA" id="ARBA00022692"/>
    </source>
</evidence>
<gene>
    <name evidence="8" type="primary">LOC106467315</name>
</gene>
<feature type="transmembrane region" description="Helical" evidence="5">
    <location>
        <begin position="440"/>
        <end position="466"/>
    </location>
</feature>
<dbReference type="GeneID" id="106467315"/>
<feature type="transmembrane region" description="Helical" evidence="5">
    <location>
        <begin position="66"/>
        <end position="83"/>
    </location>
</feature>
<evidence type="ECO:0000259" key="6">
    <source>
        <dbReference type="Pfam" id="PF01490"/>
    </source>
</evidence>
<feature type="domain" description="Amino acid transporter transmembrane" evidence="6">
    <location>
        <begin position="63"/>
        <end position="459"/>
    </location>
</feature>
<keyword evidence="2 5" id="KW-0812">Transmembrane</keyword>
<keyword evidence="7" id="KW-1185">Reference proteome</keyword>
<feature type="transmembrane region" description="Helical" evidence="5">
    <location>
        <begin position="184"/>
        <end position="204"/>
    </location>
</feature>
<accession>A0ABM1BJA7</accession>
<sequence length="481" mass="53517">MSVKDKSSDVECKIGFNITNDIFLPKETEPLLKKYSLEGFSHDLNRNRCGTKLQTKTQTEKTGTSWYAASIMVINVALGAGLLNFPQAYDRAGGVFVAICVQAILVALVISALLTLAYCSDVNGSTTYQEVVRSIYGERTRRICSVLIIFFGFGASVTFVIVIGDQFDTVLSSLYGRNFCHYWYMRREFTVVASSTCIILPLAFPKRIDFLKYSSSFGVLAMLYVIFLMIYEYFVGNYTPGLVKTSPTVWTDVFQVVPTICFGYQCHMSSVPIYSCLADRRVSNFLRTVLVAMSMCMLAYSVASSAGYLTFGSHVTSDILESYNAKDPVVMIGIAALGAKIYTIYPVVLFCGRTAIDDLYVQIRGIPPEVVVESERCRRIIIALSWFICSLTLSLLIPNIGTVIEFMGSLAAVFIFVFPGLCLFKVTLKKDPDLSYFKSRFLVIWAMFLLAVGTCIFFLVLMQALIRNMSGQAITGKPHIC</sequence>
<dbReference type="RefSeq" id="XP_013783114.1">
    <property type="nucleotide sequence ID" value="XM_013927660.2"/>
</dbReference>
<feature type="transmembrane region" description="Helical" evidence="5">
    <location>
        <begin position="406"/>
        <end position="428"/>
    </location>
</feature>
<reference evidence="8" key="1">
    <citation type="submission" date="2025-08" db="UniProtKB">
        <authorList>
            <consortium name="RefSeq"/>
        </authorList>
    </citation>
    <scope>IDENTIFICATION</scope>
    <source>
        <tissue evidence="8">Muscle</tissue>
    </source>
</reference>
<feature type="transmembrane region" description="Helical" evidence="5">
    <location>
        <begin position="143"/>
        <end position="164"/>
    </location>
</feature>
<dbReference type="InterPro" id="IPR013057">
    <property type="entry name" value="AA_transpt_TM"/>
</dbReference>
<evidence type="ECO:0000256" key="1">
    <source>
        <dbReference type="ARBA" id="ARBA00004141"/>
    </source>
</evidence>
<feature type="transmembrane region" description="Helical" evidence="5">
    <location>
        <begin position="289"/>
        <end position="309"/>
    </location>
</feature>
<keyword evidence="4 5" id="KW-0472">Membrane</keyword>
<dbReference type="Pfam" id="PF01490">
    <property type="entry name" value="Aa_trans"/>
    <property type="match status" value="1"/>
</dbReference>
<evidence type="ECO:0000256" key="4">
    <source>
        <dbReference type="ARBA" id="ARBA00023136"/>
    </source>
</evidence>
<organism evidence="7 8">
    <name type="scientific">Limulus polyphemus</name>
    <name type="common">Atlantic horseshoe crab</name>
    <dbReference type="NCBI Taxonomy" id="6850"/>
    <lineage>
        <taxon>Eukaryota</taxon>
        <taxon>Metazoa</taxon>
        <taxon>Ecdysozoa</taxon>
        <taxon>Arthropoda</taxon>
        <taxon>Chelicerata</taxon>
        <taxon>Merostomata</taxon>
        <taxon>Xiphosura</taxon>
        <taxon>Limulidae</taxon>
        <taxon>Limulus</taxon>
    </lineage>
</organism>
<proteinExistence type="predicted"/>
<evidence type="ECO:0000256" key="3">
    <source>
        <dbReference type="ARBA" id="ARBA00022989"/>
    </source>
</evidence>
<comment type="subcellular location">
    <subcellularLocation>
        <location evidence="1">Membrane</location>
        <topology evidence="1">Multi-pass membrane protein</topology>
    </subcellularLocation>
</comment>
<feature type="transmembrane region" description="Helical" evidence="5">
    <location>
        <begin position="216"/>
        <end position="234"/>
    </location>
</feature>
<evidence type="ECO:0000313" key="7">
    <source>
        <dbReference type="Proteomes" id="UP000694941"/>
    </source>
</evidence>
<name>A0ABM1BJA7_LIMPO</name>
<feature type="transmembrane region" description="Helical" evidence="5">
    <location>
        <begin position="380"/>
        <end position="400"/>
    </location>
</feature>
<protein>
    <submittedName>
        <fullName evidence="8">Sodium-coupled neutral amino acid transporter 7</fullName>
    </submittedName>
</protein>
<evidence type="ECO:0000256" key="5">
    <source>
        <dbReference type="SAM" id="Phobius"/>
    </source>
</evidence>
<feature type="transmembrane region" description="Helical" evidence="5">
    <location>
        <begin position="254"/>
        <end position="277"/>
    </location>
</feature>
<dbReference type="PANTHER" id="PTHR22950">
    <property type="entry name" value="AMINO ACID TRANSPORTER"/>
    <property type="match status" value="1"/>
</dbReference>
<keyword evidence="3 5" id="KW-1133">Transmembrane helix</keyword>
<feature type="transmembrane region" description="Helical" evidence="5">
    <location>
        <begin position="329"/>
        <end position="351"/>
    </location>
</feature>
<dbReference type="Proteomes" id="UP000694941">
    <property type="component" value="Unplaced"/>
</dbReference>